<reference evidence="2" key="1">
    <citation type="journal article" date="2020" name="G3 (Bethesda)">
        <title>High-Quality Assemblies for Three Invasive Social Wasps from the &lt;i&gt;Vespula&lt;/i&gt; Genus.</title>
        <authorList>
            <person name="Harrop T.W.R."/>
            <person name="Guhlin J."/>
            <person name="McLaughlin G.M."/>
            <person name="Permina E."/>
            <person name="Stockwell P."/>
            <person name="Gilligan J."/>
            <person name="Le Lec M.F."/>
            <person name="Gruber M.A.M."/>
            <person name="Quinn O."/>
            <person name="Lovegrove M."/>
            <person name="Duncan E.J."/>
            <person name="Remnant E.J."/>
            <person name="Van Eeckhoven J."/>
            <person name="Graham B."/>
            <person name="Knapp R.A."/>
            <person name="Langford K.W."/>
            <person name="Kronenberg Z."/>
            <person name="Press M.O."/>
            <person name="Eacker S.M."/>
            <person name="Wilson-Rankin E.E."/>
            <person name="Purcell J."/>
            <person name="Lester P.J."/>
            <person name="Dearden P.K."/>
        </authorList>
    </citation>
    <scope>NUCLEOTIDE SEQUENCE</scope>
    <source>
        <strain evidence="2">Volc-1</strain>
    </source>
</reference>
<gene>
    <name evidence="2" type="ORF">H0235_011721</name>
</gene>
<organism evidence="2 3">
    <name type="scientific">Vespula pensylvanica</name>
    <name type="common">Western yellow jacket</name>
    <name type="synonym">Wasp</name>
    <dbReference type="NCBI Taxonomy" id="30213"/>
    <lineage>
        <taxon>Eukaryota</taxon>
        <taxon>Metazoa</taxon>
        <taxon>Ecdysozoa</taxon>
        <taxon>Arthropoda</taxon>
        <taxon>Hexapoda</taxon>
        <taxon>Insecta</taxon>
        <taxon>Pterygota</taxon>
        <taxon>Neoptera</taxon>
        <taxon>Endopterygota</taxon>
        <taxon>Hymenoptera</taxon>
        <taxon>Apocrita</taxon>
        <taxon>Aculeata</taxon>
        <taxon>Vespoidea</taxon>
        <taxon>Vespidae</taxon>
        <taxon>Vespinae</taxon>
        <taxon>Vespula</taxon>
    </lineage>
</organism>
<keyword evidence="3" id="KW-1185">Reference proteome</keyword>
<dbReference type="Proteomes" id="UP000600918">
    <property type="component" value="Unassembled WGS sequence"/>
</dbReference>
<evidence type="ECO:0000256" key="1">
    <source>
        <dbReference type="SAM" id="MobiDB-lite"/>
    </source>
</evidence>
<accession>A0A834NSE8</accession>
<proteinExistence type="predicted"/>
<comment type="caution">
    <text evidence="2">The sequence shown here is derived from an EMBL/GenBank/DDBJ whole genome shotgun (WGS) entry which is preliminary data.</text>
</comment>
<evidence type="ECO:0000313" key="2">
    <source>
        <dbReference type="EMBL" id="KAF7417190.1"/>
    </source>
</evidence>
<dbReference type="AlphaFoldDB" id="A0A834NSE8"/>
<sequence>MGRKSTDSSREGERPHTNRETTKVNGCYHKDAATTANPTANPTAAATATATATATVTAVAAAVRFE</sequence>
<feature type="region of interest" description="Disordered" evidence="1">
    <location>
        <begin position="1"/>
        <end position="27"/>
    </location>
</feature>
<dbReference type="EMBL" id="JACSDY010000010">
    <property type="protein sequence ID" value="KAF7417190.1"/>
    <property type="molecule type" value="Genomic_DNA"/>
</dbReference>
<evidence type="ECO:0000313" key="3">
    <source>
        <dbReference type="Proteomes" id="UP000600918"/>
    </source>
</evidence>
<name>A0A834NSE8_VESPE</name>
<protein>
    <submittedName>
        <fullName evidence="2">Uncharacterized protein</fullName>
    </submittedName>
</protein>